<organism evidence="2 3">
    <name type="scientific">Spartinivicinus marinus</name>
    <dbReference type="NCBI Taxonomy" id="2994442"/>
    <lineage>
        <taxon>Bacteria</taxon>
        <taxon>Pseudomonadati</taxon>
        <taxon>Pseudomonadota</taxon>
        <taxon>Gammaproteobacteria</taxon>
        <taxon>Oceanospirillales</taxon>
        <taxon>Zooshikellaceae</taxon>
        <taxon>Spartinivicinus</taxon>
    </lineage>
</organism>
<evidence type="ECO:0000256" key="1">
    <source>
        <dbReference type="SAM" id="Phobius"/>
    </source>
</evidence>
<proteinExistence type="predicted"/>
<protein>
    <submittedName>
        <fullName evidence="2">Uncharacterized protein</fullName>
    </submittedName>
</protein>
<dbReference type="AlphaFoldDB" id="A0A853I855"/>
<reference evidence="2 3" key="1">
    <citation type="submission" date="2020-07" db="EMBL/GenBank/DDBJ databases">
        <title>Endozoicomonas sp. nov., isolated from sediment.</title>
        <authorList>
            <person name="Gu T."/>
        </authorList>
    </citation>
    <scope>NUCLEOTIDE SEQUENCE [LARGE SCALE GENOMIC DNA]</scope>
    <source>
        <strain evidence="2 3">SM1973</strain>
    </source>
</reference>
<feature type="transmembrane region" description="Helical" evidence="1">
    <location>
        <begin position="6"/>
        <end position="25"/>
    </location>
</feature>
<keyword evidence="3" id="KW-1185">Reference proteome</keyword>
<sequence length="165" mass="19195">MDNNLLLIPLIILLVGGFVMVFLTIKGKHSQGKARSVMTEYVRNEIPILRNTNFDVINLLDNSLNAQHIWVFAYNLDGMYLIPTTTNPFTQTMKRYEGETHYNLTDFMPYSGINTVTIDRNKKRIEICIGDISQTFRYQNKDCYGATQEKTIEHFFNYLEKLIVL</sequence>
<dbReference type="RefSeq" id="WP_180571010.1">
    <property type="nucleotide sequence ID" value="NZ_JACCKB010000057.1"/>
</dbReference>
<dbReference type="EMBL" id="JACCKB010000057">
    <property type="protein sequence ID" value="NYZ69009.1"/>
    <property type="molecule type" value="Genomic_DNA"/>
</dbReference>
<keyword evidence="1" id="KW-0812">Transmembrane</keyword>
<gene>
    <name evidence="2" type="ORF">H0A36_23595</name>
</gene>
<dbReference type="Proteomes" id="UP000569732">
    <property type="component" value="Unassembled WGS sequence"/>
</dbReference>
<comment type="caution">
    <text evidence="2">The sequence shown here is derived from an EMBL/GenBank/DDBJ whole genome shotgun (WGS) entry which is preliminary data.</text>
</comment>
<keyword evidence="1" id="KW-0472">Membrane</keyword>
<keyword evidence="1" id="KW-1133">Transmembrane helix</keyword>
<name>A0A853I855_9GAMM</name>
<evidence type="ECO:0000313" key="3">
    <source>
        <dbReference type="Proteomes" id="UP000569732"/>
    </source>
</evidence>
<accession>A0A853I855</accession>
<evidence type="ECO:0000313" key="2">
    <source>
        <dbReference type="EMBL" id="NYZ69009.1"/>
    </source>
</evidence>